<comment type="caution">
    <text evidence="1">The sequence shown here is derived from an EMBL/GenBank/DDBJ whole genome shotgun (WGS) entry which is preliminary data.</text>
</comment>
<keyword evidence="2" id="KW-1185">Reference proteome</keyword>
<accession>A0A9P5ZR60</accession>
<dbReference type="AlphaFoldDB" id="A0A9P5ZR60"/>
<evidence type="ECO:0000313" key="2">
    <source>
        <dbReference type="Proteomes" id="UP000807025"/>
    </source>
</evidence>
<protein>
    <submittedName>
        <fullName evidence="1">Uncharacterized protein</fullName>
    </submittedName>
</protein>
<name>A0A9P5ZR60_PLEER</name>
<reference evidence="1" key="1">
    <citation type="submission" date="2020-11" db="EMBL/GenBank/DDBJ databases">
        <authorList>
            <consortium name="DOE Joint Genome Institute"/>
            <person name="Ahrendt S."/>
            <person name="Riley R."/>
            <person name="Andreopoulos W."/>
            <person name="Labutti K."/>
            <person name="Pangilinan J."/>
            <person name="Ruiz-Duenas F.J."/>
            <person name="Barrasa J.M."/>
            <person name="Sanchez-Garcia M."/>
            <person name="Camarero S."/>
            <person name="Miyauchi S."/>
            <person name="Serrano A."/>
            <person name="Linde D."/>
            <person name="Babiker R."/>
            <person name="Drula E."/>
            <person name="Ayuso-Fernandez I."/>
            <person name="Pacheco R."/>
            <person name="Padilla G."/>
            <person name="Ferreira P."/>
            <person name="Barriuso J."/>
            <person name="Kellner H."/>
            <person name="Castanera R."/>
            <person name="Alfaro M."/>
            <person name="Ramirez L."/>
            <person name="Pisabarro A.G."/>
            <person name="Kuo A."/>
            <person name="Tritt A."/>
            <person name="Lipzen A."/>
            <person name="He G."/>
            <person name="Yan M."/>
            <person name="Ng V."/>
            <person name="Cullen D."/>
            <person name="Martin F."/>
            <person name="Rosso M.-N."/>
            <person name="Henrissat B."/>
            <person name="Hibbett D."/>
            <person name="Martinez A.T."/>
            <person name="Grigoriev I.V."/>
        </authorList>
    </citation>
    <scope>NUCLEOTIDE SEQUENCE</scope>
    <source>
        <strain evidence="1">ATCC 90797</strain>
    </source>
</reference>
<sequence>MAAKNMRLRRELGPSRRRNTVALPFVTFGEGCVRGSITFGRPRLSCTTPLLLDRETSCQQQCTSKTKDWSPRHPPPLLLSPVRSKHPVQAVYLERTGRFRQYRQTTCLTDHCLSSGKHNGLEYLHLRYLQRSGD</sequence>
<evidence type="ECO:0000313" key="1">
    <source>
        <dbReference type="EMBL" id="KAF9491205.1"/>
    </source>
</evidence>
<proteinExistence type="predicted"/>
<gene>
    <name evidence="1" type="ORF">BDN71DRAFT_95717</name>
</gene>
<dbReference type="EMBL" id="MU154624">
    <property type="protein sequence ID" value="KAF9491205.1"/>
    <property type="molecule type" value="Genomic_DNA"/>
</dbReference>
<dbReference type="Proteomes" id="UP000807025">
    <property type="component" value="Unassembled WGS sequence"/>
</dbReference>
<organism evidence="1 2">
    <name type="scientific">Pleurotus eryngii</name>
    <name type="common">Boletus of the steppes</name>
    <dbReference type="NCBI Taxonomy" id="5323"/>
    <lineage>
        <taxon>Eukaryota</taxon>
        <taxon>Fungi</taxon>
        <taxon>Dikarya</taxon>
        <taxon>Basidiomycota</taxon>
        <taxon>Agaricomycotina</taxon>
        <taxon>Agaricomycetes</taxon>
        <taxon>Agaricomycetidae</taxon>
        <taxon>Agaricales</taxon>
        <taxon>Pleurotineae</taxon>
        <taxon>Pleurotaceae</taxon>
        <taxon>Pleurotus</taxon>
    </lineage>
</organism>